<organism evidence="2 3">
    <name type="scientific">Triparma verrucosa</name>
    <dbReference type="NCBI Taxonomy" id="1606542"/>
    <lineage>
        <taxon>Eukaryota</taxon>
        <taxon>Sar</taxon>
        <taxon>Stramenopiles</taxon>
        <taxon>Ochrophyta</taxon>
        <taxon>Bolidophyceae</taxon>
        <taxon>Parmales</taxon>
        <taxon>Triparmaceae</taxon>
        <taxon>Triparma</taxon>
    </lineage>
</organism>
<sequence length="294" mass="31640">MNATLVISVTAVVMAIAITIAVFFKITGDADAHLNNYKVSFTTEHSYPDGTVYATGSGTIVDSIGEICADLSTDDYSEVSKLCIDFGSDGADLGLDDYIICDGEMKDEDFEYLGEAEDYDGVYFTMREILESDDVEAKYEEVKERCIAGSGTERNLLRDYGWCSGNALFIAGFAGDSSNYCDPSQRCDSHAGCGGSLEKCCIQHDKCLQATDGTSKCQKTNCRGRTCDSHLSSCAWSKTCSYKYKCGWWKCWGYDPVCGTVLSAITAGFGISSSPQSGWNTGGANTHGCCDGSC</sequence>
<protein>
    <submittedName>
        <fullName evidence="2">Uncharacterized protein</fullName>
    </submittedName>
</protein>
<keyword evidence="1" id="KW-0812">Transmembrane</keyword>
<keyword evidence="1" id="KW-1133">Transmembrane helix</keyword>
<accession>A0A9W7FG91</accession>
<evidence type="ECO:0000256" key="1">
    <source>
        <dbReference type="SAM" id="Phobius"/>
    </source>
</evidence>
<evidence type="ECO:0000313" key="3">
    <source>
        <dbReference type="Proteomes" id="UP001165160"/>
    </source>
</evidence>
<name>A0A9W7FG91_9STRA</name>
<keyword evidence="3" id="KW-1185">Reference proteome</keyword>
<reference evidence="3" key="1">
    <citation type="journal article" date="2023" name="Commun. Biol.">
        <title>Genome analysis of Parmales, the sister group of diatoms, reveals the evolutionary specialization of diatoms from phago-mixotrophs to photoautotrophs.</title>
        <authorList>
            <person name="Ban H."/>
            <person name="Sato S."/>
            <person name="Yoshikawa S."/>
            <person name="Yamada K."/>
            <person name="Nakamura Y."/>
            <person name="Ichinomiya M."/>
            <person name="Sato N."/>
            <person name="Blanc-Mathieu R."/>
            <person name="Endo H."/>
            <person name="Kuwata A."/>
            <person name="Ogata H."/>
        </authorList>
    </citation>
    <scope>NUCLEOTIDE SEQUENCE [LARGE SCALE GENOMIC DNA]</scope>
    <source>
        <strain evidence="3">NIES 3699</strain>
    </source>
</reference>
<gene>
    <name evidence="2" type="ORF">TrVE_jg8631</name>
</gene>
<comment type="caution">
    <text evidence="2">The sequence shown here is derived from an EMBL/GenBank/DDBJ whole genome shotgun (WGS) entry which is preliminary data.</text>
</comment>
<dbReference type="AlphaFoldDB" id="A0A9W7FG91"/>
<evidence type="ECO:0000313" key="2">
    <source>
        <dbReference type="EMBL" id="GMI11782.1"/>
    </source>
</evidence>
<feature type="transmembrane region" description="Helical" evidence="1">
    <location>
        <begin position="6"/>
        <end position="24"/>
    </location>
</feature>
<keyword evidence="1" id="KW-0472">Membrane</keyword>
<dbReference type="Proteomes" id="UP001165160">
    <property type="component" value="Unassembled WGS sequence"/>
</dbReference>
<dbReference type="EMBL" id="BRXX01000433">
    <property type="protein sequence ID" value="GMI11782.1"/>
    <property type="molecule type" value="Genomic_DNA"/>
</dbReference>
<proteinExistence type="predicted"/>